<organism evidence="2 3">
    <name type="scientific">Polynucleobacter arcticus</name>
    <dbReference type="NCBI Taxonomy" id="1743165"/>
    <lineage>
        <taxon>Bacteria</taxon>
        <taxon>Pseudomonadati</taxon>
        <taxon>Pseudomonadota</taxon>
        <taxon>Betaproteobacteria</taxon>
        <taxon>Burkholderiales</taxon>
        <taxon>Burkholderiaceae</taxon>
        <taxon>Polynucleobacter</taxon>
    </lineage>
</organism>
<dbReference type="GO" id="GO:0016491">
    <property type="term" value="F:oxidoreductase activity"/>
    <property type="evidence" value="ECO:0007669"/>
    <property type="project" value="InterPro"/>
</dbReference>
<protein>
    <recommendedName>
        <fullName evidence="1">DSBA-like thioredoxin domain-containing protein</fullName>
    </recommendedName>
</protein>
<dbReference type="Pfam" id="PF01323">
    <property type="entry name" value="DSBA"/>
    <property type="match status" value="1"/>
</dbReference>
<dbReference type="InterPro" id="IPR036249">
    <property type="entry name" value="Thioredoxin-like_sf"/>
</dbReference>
<gene>
    <name evidence="2" type="ORF">DN92_03625</name>
</gene>
<evidence type="ECO:0000259" key="1">
    <source>
        <dbReference type="Pfam" id="PF01323"/>
    </source>
</evidence>
<keyword evidence="3" id="KW-1185">Reference proteome</keyword>
<dbReference type="EMBL" id="CP028940">
    <property type="protein sequence ID" value="QKM60205.1"/>
    <property type="molecule type" value="Genomic_DNA"/>
</dbReference>
<reference evidence="2 3" key="1">
    <citation type="submission" date="2018-04" db="EMBL/GenBank/DDBJ databases">
        <title>Polynucleobacter sp. UK-Long2-W17 genome.</title>
        <authorList>
            <person name="Hahn M.W."/>
        </authorList>
    </citation>
    <scope>NUCLEOTIDE SEQUENCE [LARGE SCALE GENOMIC DNA]</scope>
    <source>
        <strain evidence="2 3">UK-Long2-W17</strain>
    </source>
</reference>
<feature type="domain" description="DSBA-like thioredoxin" evidence="1">
    <location>
        <begin position="3"/>
        <end position="191"/>
    </location>
</feature>
<evidence type="ECO:0000313" key="3">
    <source>
        <dbReference type="Proteomes" id="UP000501090"/>
    </source>
</evidence>
<dbReference type="PANTHER" id="PTHR13887:SF54">
    <property type="entry name" value="DSBA FAMILY PROTEIN"/>
    <property type="match status" value="1"/>
</dbReference>
<dbReference type="AlphaFoldDB" id="A0A6M9PMS5"/>
<dbReference type="Proteomes" id="UP000501090">
    <property type="component" value="Chromosome"/>
</dbReference>
<accession>A0A6M9PMS5</accession>
<proteinExistence type="predicted"/>
<dbReference type="Gene3D" id="3.40.30.10">
    <property type="entry name" value="Glutaredoxin"/>
    <property type="match status" value="1"/>
</dbReference>
<dbReference type="PANTHER" id="PTHR13887">
    <property type="entry name" value="GLUTATHIONE S-TRANSFERASE KAPPA"/>
    <property type="match status" value="1"/>
</dbReference>
<name>A0A6M9PMS5_9BURK</name>
<dbReference type="InterPro" id="IPR001853">
    <property type="entry name" value="DSBA-like_thioredoxin_dom"/>
</dbReference>
<dbReference type="RefSeq" id="WP_173959974.1">
    <property type="nucleotide sequence ID" value="NZ_CBCSCC010000003.1"/>
</dbReference>
<dbReference type="KEGG" id="pard:DN92_03625"/>
<dbReference type="SUPFAM" id="SSF52833">
    <property type="entry name" value="Thioredoxin-like"/>
    <property type="match status" value="1"/>
</dbReference>
<sequence>MIQIQIWADFECPYSYFQTIALCKLKDQYPDKIDVVWRAFELSPVDQNTKPSQTYIDNLESARKELIVAEENLKILTPQFLTYTWLAQECVCYANTQGLSLTLARKLFDAFFLEGLDITHEETVIQIASNIGINPQHLRAAIDDGTLSKHVMQDEQEFRTYGFQGLPAMLIGEKDFSPKSFMPVSGYQTLEEVIRLLPSSALK</sequence>
<evidence type="ECO:0000313" key="2">
    <source>
        <dbReference type="EMBL" id="QKM60205.1"/>
    </source>
</evidence>